<dbReference type="GO" id="GO:0005634">
    <property type="term" value="C:nucleus"/>
    <property type="evidence" value="ECO:0007669"/>
    <property type="project" value="UniProtKB-SubCell"/>
</dbReference>
<dbReference type="InterPro" id="IPR010399">
    <property type="entry name" value="Tify_dom"/>
</dbReference>
<evidence type="ECO:0000256" key="3">
    <source>
        <dbReference type="SAM" id="MobiDB-lite"/>
    </source>
</evidence>
<accession>A0AAV8T7F8</accession>
<dbReference type="GO" id="GO:2000022">
    <property type="term" value="P:regulation of jasmonic acid mediated signaling pathway"/>
    <property type="evidence" value="ECO:0007669"/>
    <property type="project" value="UniProtKB-UniRule"/>
</dbReference>
<reference evidence="5 6" key="1">
    <citation type="submission" date="2021-09" db="EMBL/GenBank/DDBJ databases">
        <title>Genomic insights and catalytic innovation underlie evolution of tropane alkaloids biosynthesis.</title>
        <authorList>
            <person name="Wang Y.-J."/>
            <person name="Tian T."/>
            <person name="Huang J.-P."/>
            <person name="Huang S.-X."/>
        </authorList>
    </citation>
    <scope>NUCLEOTIDE SEQUENCE [LARGE SCALE GENOMIC DNA]</scope>
    <source>
        <strain evidence="5">KIB-2018</strain>
        <tissue evidence="5">Leaf</tissue>
    </source>
</reference>
<evidence type="ECO:0000259" key="4">
    <source>
        <dbReference type="PROSITE" id="PS51320"/>
    </source>
</evidence>
<evidence type="ECO:0000256" key="2">
    <source>
        <dbReference type="RuleBase" id="RU369065"/>
    </source>
</evidence>
<dbReference type="Pfam" id="PF06200">
    <property type="entry name" value="tify"/>
    <property type="match status" value="1"/>
</dbReference>
<gene>
    <name evidence="5" type="ORF">K2173_006616</name>
</gene>
<comment type="domain">
    <text evidence="2">The jas domain is required for interaction with COI1.</text>
</comment>
<name>A0AAV8T7F8_9ROSI</name>
<dbReference type="GO" id="GO:0009611">
    <property type="term" value="P:response to wounding"/>
    <property type="evidence" value="ECO:0007669"/>
    <property type="project" value="UniProtKB-UniRule"/>
</dbReference>
<sequence length="129" mass="14847">MRRNCNIDLRLVPFSEHSDHLHHPIMEEPSPSPSEQNKQLTIFYNGTVCVYDVTEMQANMILCLARGEMQEFEKSKTPRRSSLETNSTSLRSPTTPICSPSANLSLQRSLEHFLQKRKHRVQAMSPNNH</sequence>
<evidence type="ECO:0000313" key="5">
    <source>
        <dbReference type="EMBL" id="KAJ8762014.1"/>
    </source>
</evidence>
<keyword evidence="2" id="KW-0539">Nucleus</keyword>
<feature type="compositionally biased region" description="Polar residues" evidence="3">
    <location>
        <begin position="83"/>
        <end position="100"/>
    </location>
</feature>
<comment type="caution">
    <text evidence="5">The sequence shown here is derived from an EMBL/GenBank/DDBJ whole genome shotgun (WGS) entry which is preliminary data.</text>
</comment>
<evidence type="ECO:0000313" key="6">
    <source>
        <dbReference type="Proteomes" id="UP001159364"/>
    </source>
</evidence>
<proteinExistence type="inferred from homology"/>
<keyword evidence="2" id="KW-1184">Jasmonic acid signaling pathway</keyword>
<dbReference type="PANTHER" id="PTHR33077:SF17">
    <property type="entry name" value="PROTEIN TIFY 5B"/>
    <property type="match status" value="1"/>
</dbReference>
<dbReference type="GO" id="GO:0031347">
    <property type="term" value="P:regulation of defense response"/>
    <property type="evidence" value="ECO:0007669"/>
    <property type="project" value="UniProtKB-UniRule"/>
</dbReference>
<dbReference type="EMBL" id="JAIWQS010000006">
    <property type="protein sequence ID" value="KAJ8762014.1"/>
    <property type="molecule type" value="Genomic_DNA"/>
</dbReference>
<dbReference type="InterPro" id="IPR040390">
    <property type="entry name" value="TIFY/JAZ"/>
</dbReference>
<dbReference type="PROSITE" id="PS51320">
    <property type="entry name" value="TIFY"/>
    <property type="match status" value="1"/>
</dbReference>
<organism evidence="5 6">
    <name type="scientific">Erythroxylum novogranatense</name>
    <dbReference type="NCBI Taxonomy" id="1862640"/>
    <lineage>
        <taxon>Eukaryota</taxon>
        <taxon>Viridiplantae</taxon>
        <taxon>Streptophyta</taxon>
        <taxon>Embryophyta</taxon>
        <taxon>Tracheophyta</taxon>
        <taxon>Spermatophyta</taxon>
        <taxon>Magnoliopsida</taxon>
        <taxon>eudicotyledons</taxon>
        <taxon>Gunneridae</taxon>
        <taxon>Pentapetalae</taxon>
        <taxon>rosids</taxon>
        <taxon>fabids</taxon>
        <taxon>Malpighiales</taxon>
        <taxon>Erythroxylaceae</taxon>
        <taxon>Erythroxylum</taxon>
    </lineage>
</organism>
<keyword evidence="6" id="KW-1185">Reference proteome</keyword>
<dbReference type="AlphaFoldDB" id="A0AAV8T7F8"/>
<comment type="similarity">
    <text evidence="1 2">Belongs to the TIFY/JAZ family.</text>
</comment>
<dbReference type="PANTHER" id="PTHR33077">
    <property type="entry name" value="PROTEIN TIFY 4A-RELATED-RELATED"/>
    <property type="match status" value="1"/>
</dbReference>
<feature type="region of interest" description="Disordered" evidence="3">
    <location>
        <begin position="71"/>
        <end position="100"/>
    </location>
</feature>
<feature type="domain" description="Tify" evidence="4">
    <location>
        <begin position="33"/>
        <end position="67"/>
    </location>
</feature>
<comment type="function">
    <text evidence="2">Repressor of jasmonate responses.</text>
</comment>
<evidence type="ECO:0000256" key="1">
    <source>
        <dbReference type="ARBA" id="ARBA00008614"/>
    </source>
</evidence>
<dbReference type="Proteomes" id="UP001159364">
    <property type="component" value="Linkage Group LG06"/>
</dbReference>
<dbReference type="SMART" id="SM00979">
    <property type="entry name" value="TIFY"/>
    <property type="match status" value="1"/>
</dbReference>
<comment type="subcellular location">
    <subcellularLocation>
        <location evidence="2">Nucleus</location>
    </subcellularLocation>
</comment>
<protein>
    <recommendedName>
        <fullName evidence="2">Protein TIFY</fullName>
    </recommendedName>
    <alternativeName>
        <fullName evidence="2">Jasmonate ZIM domain-containing protein</fullName>
    </alternativeName>
</protein>